<name>A0ABT8KZM7_9BACT</name>
<evidence type="ECO:0000313" key="4">
    <source>
        <dbReference type="EMBL" id="MDN5210884.1"/>
    </source>
</evidence>
<comment type="caution">
    <text evidence="4">The sequence shown here is derived from an EMBL/GenBank/DDBJ whole genome shotgun (WGS) entry which is preliminary data.</text>
</comment>
<dbReference type="Pfam" id="PF16344">
    <property type="entry name" value="FecR_C"/>
    <property type="match status" value="1"/>
</dbReference>
<proteinExistence type="predicted"/>
<dbReference type="InterPro" id="IPR032508">
    <property type="entry name" value="FecR_C"/>
</dbReference>
<dbReference type="PANTHER" id="PTHR30273:SF2">
    <property type="entry name" value="PROTEIN FECR"/>
    <property type="match status" value="1"/>
</dbReference>
<dbReference type="InterPro" id="IPR006860">
    <property type="entry name" value="FecR"/>
</dbReference>
<keyword evidence="5" id="KW-1185">Reference proteome</keyword>
<evidence type="ECO:0000259" key="3">
    <source>
        <dbReference type="Pfam" id="PF16344"/>
    </source>
</evidence>
<evidence type="ECO:0000259" key="2">
    <source>
        <dbReference type="Pfam" id="PF04773"/>
    </source>
</evidence>
<keyword evidence="1" id="KW-0472">Membrane</keyword>
<dbReference type="RefSeq" id="WP_346756224.1">
    <property type="nucleotide sequence ID" value="NZ_JAUJEB010000001.1"/>
</dbReference>
<keyword evidence="1" id="KW-0812">Transmembrane</keyword>
<dbReference type="Pfam" id="PF04773">
    <property type="entry name" value="FecR"/>
    <property type="match status" value="1"/>
</dbReference>
<dbReference type="EMBL" id="JAUJEB010000001">
    <property type="protein sequence ID" value="MDN5210884.1"/>
    <property type="molecule type" value="Genomic_DNA"/>
</dbReference>
<evidence type="ECO:0000313" key="5">
    <source>
        <dbReference type="Proteomes" id="UP001172083"/>
    </source>
</evidence>
<dbReference type="Gene3D" id="3.55.50.30">
    <property type="match status" value="1"/>
</dbReference>
<sequence length="332" mass="37422">MKQEDLILLKKYLDGNTSAAENRAVQDILTQHEHDEELKRWLFDAWQKTSAKKELSLDINEGWLEIKKTISNNTKSRKIVHWPQVGVAASIVLAITLGVLFFWQKPASDPEDPVVEQAVFIEKETGKGEKLNISLPDGSFIKLNTSTKLSIPANYYSNNERVVYLEGEAFFEVAKFEKKPFKVITGNITTTVMGTSFNVKALSENEPVSVALVEGKVSVANAKDEIILDPAEMTTVRPSTGKLSKETFDVEVITGWRSNLLIFDEILFEEIIEKLEQWYGVEFKIKGAPVGGKRYSGRFENKPLALVLEGLGFSSTFSYEIKDKTIFLNFKK</sequence>
<evidence type="ECO:0000256" key="1">
    <source>
        <dbReference type="SAM" id="Phobius"/>
    </source>
</evidence>
<dbReference type="Proteomes" id="UP001172083">
    <property type="component" value="Unassembled WGS sequence"/>
</dbReference>
<protein>
    <submittedName>
        <fullName evidence="4">FecR domain-containing protein</fullName>
    </submittedName>
</protein>
<accession>A0ABT8KZM7</accession>
<dbReference type="PIRSF" id="PIRSF018266">
    <property type="entry name" value="FecR"/>
    <property type="match status" value="1"/>
</dbReference>
<organism evidence="4 5">
    <name type="scientific">Agaribacillus aureus</name>
    <dbReference type="NCBI Taxonomy" id="3051825"/>
    <lineage>
        <taxon>Bacteria</taxon>
        <taxon>Pseudomonadati</taxon>
        <taxon>Bacteroidota</taxon>
        <taxon>Cytophagia</taxon>
        <taxon>Cytophagales</taxon>
        <taxon>Splendidivirgaceae</taxon>
        <taxon>Agaribacillus</taxon>
    </lineage>
</organism>
<dbReference type="Gene3D" id="2.60.120.1440">
    <property type="match status" value="1"/>
</dbReference>
<feature type="transmembrane region" description="Helical" evidence="1">
    <location>
        <begin position="85"/>
        <end position="103"/>
    </location>
</feature>
<feature type="domain" description="FecR protein" evidence="2">
    <location>
        <begin position="124"/>
        <end position="217"/>
    </location>
</feature>
<gene>
    <name evidence="4" type="ORF">QQ020_02455</name>
</gene>
<dbReference type="InterPro" id="IPR012373">
    <property type="entry name" value="Ferrdict_sens_TM"/>
</dbReference>
<dbReference type="PANTHER" id="PTHR30273">
    <property type="entry name" value="PERIPLASMIC SIGNAL SENSOR AND SIGMA FACTOR ACTIVATOR FECR-RELATED"/>
    <property type="match status" value="1"/>
</dbReference>
<reference evidence="4" key="1">
    <citation type="submission" date="2023-06" db="EMBL/GenBank/DDBJ databases">
        <title>Genomic of Agaribacillus aureum.</title>
        <authorList>
            <person name="Wang G."/>
        </authorList>
    </citation>
    <scope>NUCLEOTIDE SEQUENCE</scope>
    <source>
        <strain evidence="4">BMA12</strain>
    </source>
</reference>
<feature type="domain" description="Protein FecR C-terminal" evidence="3">
    <location>
        <begin position="261"/>
        <end position="327"/>
    </location>
</feature>
<keyword evidence="1" id="KW-1133">Transmembrane helix</keyword>